<sequence>MFVRQFLEDAEVPVVAGVGIYVVRNTADALERVDNDERGVGMLREEALDLLLQTIA</sequence>
<comment type="caution">
    <text evidence="1">The sequence shown here is derived from an EMBL/GenBank/DDBJ whole genome shotgun (WGS) entry which is preliminary data.</text>
</comment>
<dbReference type="AlphaFoldDB" id="A0A645IVF6"/>
<accession>A0A645IVF6</accession>
<name>A0A645IVF6_9ZZZZ</name>
<evidence type="ECO:0000313" key="1">
    <source>
        <dbReference type="EMBL" id="MPN51163.1"/>
    </source>
</evidence>
<proteinExistence type="predicted"/>
<gene>
    <name evidence="1" type="ORF">SDC9_198805</name>
</gene>
<reference evidence="1" key="1">
    <citation type="submission" date="2019-08" db="EMBL/GenBank/DDBJ databases">
        <authorList>
            <person name="Kucharzyk K."/>
            <person name="Murdoch R.W."/>
            <person name="Higgins S."/>
            <person name="Loffler F."/>
        </authorList>
    </citation>
    <scope>NUCLEOTIDE SEQUENCE</scope>
</reference>
<protein>
    <submittedName>
        <fullName evidence="1">Uncharacterized protein</fullName>
    </submittedName>
</protein>
<dbReference type="EMBL" id="VSSQ01115982">
    <property type="protein sequence ID" value="MPN51163.1"/>
    <property type="molecule type" value="Genomic_DNA"/>
</dbReference>
<organism evidence="1">
    <name type="scientific">bioreactor metagenome</name>
    <dbReference type="NCBI Taxonomy" id="1076179"/>
    <lineage>
        <taxon>unclassified sequences</taxon>
        <taxon>metagenomes</taxon>
        <taxon>ecological metagenomes</taxon>
    </lineage>
</organism>